<evidence type="ECO:0008006" key="4">
    <source>
        <dbReference type="Google" id="ProtNLM"/>
    </source>
</evidence>
<comment type="caution">
    <text evidence="2">The sequence shown here is derived from an EMBL/GenBank/DDBJ whole genome shotgun (WGS) entry which is preliminary data.</text>
</comment>
<gene>
    <name evidence="2" type="ORF">GCM10011366_06470</name>
</gene>
<dbReference type="PROSITE" id="PS51257">
    <property type="entry name" value="PROKAR_LIPOPROTEIN"/>
    <property type="match status" value="1"/>
</dbReference>
<evidence type="ECO:0000256" key="1">
    <source>
        <dbReference type="SAM" id="MobiDB-lite"/>
    </source>
</evidence>
<name>A0A917F3H9_9MICO</name>
<dbReference type="AlphaFoldDB" id="A0A917F3H9"/>
<reference evidence="2" key="1">
    <citation type="journal article" date="2014" name="Int. J. Syst. Evol. Microbiol.">
        <title>Complete genome sequence of Corynebacterium casei LMG S-19264T (=DSM 44701T), isolated from a smear-ripened cheese.</title>
        <authorList>
            <consortium name="US DOE Joint Genome Institute (JGI-PGF)"/>
            <person name="Walter F."/>
            <person name="Albersmeier A."/>
            <person name="Kalinowski J."/>
            <person name="Ruckert C."/>
        </authorList>
    </citation>
    <scope>NUCLEOTIDE SEQUENCE</scope>
    <source>
        <strain evidence="2">CGMCC 1.12160</strain>
    </source>
</reference>
<feature type="region of interest" description="Disordered" evidence="1">
    <location>
        <begin position="37"/>
        <end position="88"/>
    </location>
</feature>
<feature type="compositionally biased region" description="Low complexity" evidence="1">
    <location>
        <begin position="38"/>
        <end position="88"/>
    </location>
</feature>
<evidence type="ECO:0000313" key="3">
    <source>
        <dbReference type="Proteomes" id="UP000605670"/>
    </source>
</evidence>
<keyword evidence="3" id="KW-1185">Reference proteome</keyword>
<proteinExistence type="predicted"/>
<dbReference type="Proteomes" id="UP000605670">
    <property type="component" value="Unassembled WGS sequence"/>
</dbReference>
<accession>A0A917F3H9</accession>
<dbReference type="EMBL" id="BMEM01000001">
    <property type="protein sequence ID" value="GGF41483.1"/>
    <property type="molecule type" value="Genomic_DNA"/>
</dbReference>
<sequence length="381" mass="40433">MAARVGAPYRRGMQFSRLTAVVTLSSALLVTACTGAQDGSDGVSTTSASGASDTATSTEGTDAGAATSAPAEDDAASTTTAMTTDESAAVLSVEEAEQVATTLLANRQKAYTTSQQWIKKAQQKAYMSTARTAAAAEARLARALDQKVAAAEDPGEANVLAISREDGKRPIFLFVQSVPKSGVPVLHLMESRTGETKDFRIIWEASMLPGTEIPTFDRRSVGTPVLRSGKGDLVEAPRDVLKKLAAFISYPQPEDKPDYKTNGYAAAVRKAASKQADAVSDQASLREKNWLVSEDTKVLMFEDGSALVLGALLRDTTFDIKDNAVLNAPDTFRVFTDDGELTDQAVLRTSVFVAMRVPSKETGGEPVLLAAREQLVDAWGS</sequence>
<reference evidence="2" key="2">
    <citation type="submission" date="2020-09" db="EMBL/GenBank/DDBJ databases">
        <authorList>
            <person name="Sun Q."/>
            <person name="Zhou Y."/>
        </authorList>
    </citation>
    <scope>NUCLEOTIDE SEQUENCE</scope>
    <source>
        <strain evidence="2">CGMCC 1.12160</strain>
    </source>
</reference>
<organism evidence="2 3">
    <name type="scientific">Ornithinimicrobium tianjinense</name>
    <dbReference type="NCBI Taxonomy" id="1195761"/>
    <lineage>
        <taxon>Bacteria</taxon>
        <taxon>Bacillati</taxon>
        <taxon>Actinomycetota</taxon>
        <taxon>Actinomycetes</taxon>
        <taxon>Micrococcales</taxon>
        <taxon>Ornithinimicrobiaceae</taxon>
        <taxon>Ornithinimicrobium</taxon>
    </lineage>
</organism>
<protein>
    <recommendedName>
        <fullName evidence="4">Lipoprotein</fullName>
    </recommendedName>
</protein>
<evidence type="ECO:0000313" key="2">
    <source>
        <dbReference type="EMBL" id="GGF41483.1"/>
    </source>
</evidence>